<dbReference type="Pfam" id="PF04055">
    <property type="entry name" value="Radical_SAM"/>
    <property type="match status" value="1"/>
</dbReference>
<evidence type="ECO:0000256" key="1">
    <source>
        <dbReference type="ARBA" id="ARBA00002399"/>
    </source>
</evidence>
<dbReference type="SMART" id="SM00729">
    <property type="entry name" value="Elp3"/>
    <property type="match status" value="1"/>
</dbReference>
<dbReference type="GO" id="GO:0051539">
    <property type="term" value="F:4 iron, 4 sulfur cluster binding"/>
    <property type="evidence" value="ECO:0007669"/>
    <property type="project" value="UniProtKB-UniRule"/>
</dbReference>
<feature type="domain" description="MTTase N-terminal" evidence="13">
    <location>
        <begin position="62"/>
        <end position="170"/>
    </location>
</feature>
<reference evidence="16 18" key="1">
    <citation type="journal article" date="2018" name="Gigascience">
        <title>Genomes of trombidid mites reveal novel predicted allergens and laterally-transferred genes associated with secondary metabolism.</title>
        <authorList>
            <person name="Dong X."/>
            <person name="Chaisiri K."/>
            <person name="Xia D."/>
            <person name="Armstrong S.D."/>
            <person name="Fang Y."/>
            <person name="Donnelly M.J."/>
            <person name="Kadowaki T."/>
            <person name="McGarry J.W."/>
            <person name="Darby A.C."/>
            <person name="Makepeace B.L."/>
        </authorList>
    </citation>
    <scope>NUCLEOTIDE SEQUENCE [LARGE SCALE GENOMIC DNA]</scope>
    <source>
        <strain evidence="16">UoL-WK</strain>
    </source>
</reference>
<accession>A0A3S3NWD9</accession>
<keyword evidence="6 11" id="KW-0819">tRNA processing</keyword>
<evidence type="ECO:0000256" key="5">
    <source>
        <dbReference type="ARBA" id="ARBA00022691"/>
    </source>
</evidence>
<dbReference type="PANTHER" id="PTHR11918:SF45">
    <property type="entry name" value="THREONYLCARBAMOYLADENOSINE TRNA METHYLTHIOTRANSFERASE"/>
    <property type="match status" value="1"/>
</dbReference>
<evidence type="ECO:0000256" key="6">
    <source>
        <dbReference type="ARBA" id="ARBA00022694"/>
    </source>
</evidence>
<dbReference type="GO" id="GO:0005789">
    <property type="term" value="C:endoplasmic reticulum membrane"/>
    <property type="evidence" value="ECO:0007669"/>
    <property type="project" value="UniProtKB-SubCell"/>
</dbReference>
<dbReference type="Pfam" id="PF00919">
    <property type="entry name" value="UPF0004"/>
    <property type="match status" value="1"/>
</dbReference>
<evidence type="ECO:0000256" key="11">
    <source>
        <dbReference type="RuleBase" id="RU368081"/>
    </source>
</evidence>
<comment type="catalytic activity">
    <reaction evidence="10 11">
        <text>N(6)-L-threonylcarbamoyladenosine(37) in tRNA + (sulfur carrier)-SH + AH2 + 2 S-adenosyl-L-methionine = 2-methylsulfanyl-N(6)-L-threonylcarbamoyladenosine(37) in tRNA + (sulfur carrier)-H + 5'-deoxyadenosine + L-methionine + A + S-adenosyl-L-homocysteine + 2 H(+)</text>
        <dbReference type="Rhea" id="RHEA:37075"/>
        <dbReference type="Rhea" id="RHEA-COMP:10163"/>
        <dbReference type="Rhea" id="RHEA-COMP:11092"/>
        <dbReference type="Rhea" id="RHEA-COMP:14737"/>
        <dbReference type="Rhea" id="RHEA-COMP:14739"/>
        <dbReference type="ChEBI" id="CHEBI:13193"/>
        <dbReference type="ChEBI" id="CHEBI:15378"/>
        <dbReference type="ChEBI" id="CHEBI:17319"/>
        <dbReference type="ChEBI" id="CHEBI:17499"/>
        <dbReference type="ChEBI" id="CHEBI:29917"/>
        <dbReference type="ChEBI" id="CHEBI:57844"/>
        <dbReference type="ChEBI" id="CHEBI:57856"/>
        <dbReference type="ChEBI" id="CHEBI:59789"/>
        <dbReference type="ChEBI" id="CHEBI:64428"/>
        <dbReference type="ChEBI" id="CHEBI:74418"/>
        <dbReference type="ChEBI" id="CHEBI:74420"/>
        <dbReference type="EC" id="2.8.4.5"/>
    </reaction>
</comment>
<dbReference type="EMBL" id="NCKU01006682">
    <property type="protein sequence ID" value="RWS03252.1"/>
    <property type="molecule type" value="Genomic_DNA"/>
</dbReference>
<reference evidence="16" key="2">
    <citation type="submission" date="2018-11" db="EMBL/GenBank/DDBJ databases">
        <title>Trombidioid mite genomics.</title>
        <authorList>
            <person name="Dong X."/>
        </authorList>
    </citation>
    <scope>NUCLEOTIDE SEQUENCE</scope>
    <source>
        <strain evidence="16">UoL-WK</strain>
    </source>
</reference>
<keyword evidence="5 11" id="KW-0949">S-adenosyl-L-methionine</keyword>
<dbReference type="PROSITE" id="PS01278">
    <property type="entry name" value="MTTASE_RADICAL"/>
    <property type="match status" value="1"/>
</dbReference>
<evidence type="ECO:0000256" key="7">
    <source>
        <dbReference type="ARBA" id="ARBA00022723"/>
    </source>
</evidence>
<evidence type="ECO:0000256" key="10">
    <source>
        <dbReference type="ARBA" id="ARBA00051661"/>
    </source>
</evidence>
<dbReference type="AlphaFoldDB" id="A0A3S3NWD9"/>
<dbReference type="InterPro" id="IPR002792">
    <property type="entry name" value="TRAM_dom"/>
</dbReference>
<keyword evidence="4 11" id="KW-0808">Transferase</keyword>
<evidence type="ECO:0000256" key="8">
    <source>
        <dbReference type="ARBA" id="ARBA00023004"/>
    </source>
</evidence>
<protein>
    <recommendedName>
        <fullName evidence="11">tRNA-t(6)A37 methylthiotransferase</fullName>
        <ecNumber evidence="11">2.8.4.5</ecNumber>
    </recommendedName>
</protein>
<keyword evidence="18" id="KW-1185">Reference proteome</keyword>
<dbReference type="InterPro" id="IPR023404">
    <property type="entry name" value="rSAM_horseshoe"/>
</dbReference>
<feature type="domain" description="Radical SAM core" evidence="14">
    <location>
        <begin position="198"/>
        <end position="429"/>
    </location>
</feature>
<dbReference type="STRING" id="1965070.A0A3S3NWD9"/>
<dbReference type="PROSITE" id="PS50926">
    <property type="entry name" value="TRAM"/>
    <property type="match status" value="1"/>
</dbReference>
<keyword evidence="8 11" id="KW-0408">Iron</keyword>
<dbReference type="NCBIfam" id="TIGR00089">
    <property type="entry name" value="MiaB/RimO family radical SAM methylthiotransferase"/>
    <property type="match status" value="1"/>
</dbReference>
<dbReference type="SFLD" id="SFLDG01082">
    <property type="entry name" value="B12-binding_domain_containing"/>
    <property type="match status" value="1"/>
</dbReference>
<dbReference type="InterPro" id="IPR005839">
    <property type="entry name" value="Methylthiotransferase"/>
</dbReference>
<evidence type="ECO:0000313" key="15">
    <source>
        <dbReference type="EMBL" id="RWS01468.1"/>
    </source>
</evidence>
<dbReference type="GO" id="GO:0035598">
    <property type="term" value="F:tRNA (N(6)-L-threonylcarbamoyladenosine(37)-C(2))-methylthiotransferase activity"/>
    <property type="evidence" value="ECO:0007669"/>
    <property type="project" value="UniProtKB-UniRule"/>
</dbReference>
<feature type="domain" description="TRAM" evidence="12">
    <location>
        <begin position="429"/>
        <end position="491"/>
    </location>
</feature>
<name>A0A3S3NWD9_9ACAR</name>
<comment type="caution">
    <text evidence="16">The sequence shown here is derived from an EMBL/GenBank/DDBJ whole genome shotgun (WGS) entry which is preliminary data.</text>
</comment>
<keyword evidence="3 11" id="KW-0004">4Fe-4S</keyword>
<sequence>MVKSSEKPSVLAEIEDIEDIGKNELLQQNIRAHKNAVISRVRRGKREAALDVKLDSFVPGTHSVYVKTWGCTHNSSDGEYMAGLLAANGYQIVDDKNEAHVWLLNSCTVKNPAEDHFRNAIESGLKAGKYVVVAGCVSQATPNADYIKDISIIGVQQIDRVVEVIEESLKGNKVRLLGKKKDGKRKTGGASLHMPKIRRNPLIEIIAINTGCLNQCTYCKTKHARGELGSYQIEEIVERAKEVFNEGVKEIWLTSEDTGAYGRDIGTSLPELMYELIKVIPDDCRLRLGMTNPPYILEHLEAMADILSNPKIYSFLHIPVQSGSDSVLYDMKREYCIKDFEKIVDFLIEKVHGITIATDIICGFPTETEYDFEETMKLVAKYKFPSLFINQFYPRPGTPAAKMRRVPTQEVKQRTKRLTQLFESYSPYENRIGLRYSILVTEESHDKQHYVGHNMYYEQILVPKKSSYLGKIIEVEIISVGKHYMIGAPVKRSILSLLTLEKLFAIPKFKLSTIWLSTCIFLITGSLFIKIRSKYYLFYK</sequence>
<evidence type="ECO:0000256" key="9">
    <source>
        <dbReference type="ARBA" id="ARBA00023014"/>
    </source>
</evidence>
<organism evidence="16 18">
    <name type="scientific">Dinothrombium tinctorium</name>
    <dbReference type="NCBI Taxonomy" id="1965070"/>
    <lineage>
        <taxon>Eukaryota</taxon>
        <taxon>Metazoa</taxon>
        <taxon>Ecdysozoa</taxon>
        <taxon>Arthropoda</taxon>
        <taxon>Chelicerata</taxon>
        <taxon>Arachnida</taxon>
        <taxon>Acari</taxon>
        <taxon>Acariformes</taxon>
        <taxon>Trombidiformes</taxon>
        <taxon>Prostigmata</taxon>
        <taxon>Anystina</taxon>
        <taxon>Parasitengona</taxon>
        <taxon>Trombidioidea</taxon>
        <taxon>Trombidiidae</taxon>
        <taxon>Dinothrombium</taxon>
    </lineage>
</organism>
<evidence type="ECO:0000259" key="13">
    <source>
        <dbReference type="PROSITE" id="PS51449"/>
    </source>
</evidence>
<feature type="transmembrane region" description="Helical" evidence="11">
    <location>
        <begin position="514"/>
        <end position="531"/>
    </location>
</feature>
<dbReference type="InterPro" id="IPR006466">
    <property type="entry name" value="MiaB-like_arc_euk"/>
</dbReference>
<evidence type="ECO:0000259" key="12">
    <source>
        <dbReference type="PROSITE" id="PS50926"/>
    </source>
</evidence>
<dbReference type="PANTHER" id="PTHR11918">
    <property type="entry name" value="RADICAL SAM PROTEINS"/>
    <property type="match status" value="1"/>
</dbReference>
<dbReference type="NCBIfam" id="TIGR01578">
    <property type="entry name" value="MiaB-like-B"/>
    <property type="match status" value="1"/>
</dbReference>
<dbReference type="InterPro" id="IPR006638">
    <property type="entry name" value="Elp3/MiaA/NifB-like_rSAM"/>
</dbReference>
<gene>
    <name evidence="16" type="ORF">B4U79_14757</name>
    <name evidence="15" type="ORF">B4U79_14789</name>
    <name evidence="17" type="ORF">B4U79_15677</name>
</gene>
<keyword evidence="9 11" id="KW-0411">Iron-sulfur</keyword>
<dbReference type="InterPro" id="IPR020612">
    <property type="entry name" value="Methylthiotransferase_CS"/>
</dbReference>
<dbReference type="FunFam" id="3.40.50.12160:FF:000009">
    <property type="entry name" value="threonylcarbamoyladenosine tRNA methylthiotransferase"/>
    <property type="match status" value="1"/>
</dbReference>
<feature type="non-terminal residue" evidence="16">
    <location>
        <position position="540"/>
    </location>
</feature>
<dbReference type="InterPro" id="IPR058240">
    <property type="entry name" value="rSAM_sf"/>
</dbReference>
<dbReference type="Gene3D" id="3.40.50.12160">
    <property type="entry name" value="Methylthiotransferase, N-terminal domain"/>
    <property type="match status" value="1"/>
</dbReference>
<dbReference type="InterPro" id="IPR007197">
    <property type="entry name" value="rSAM"/>
</dbReference>
<dbReference type="EMBL" id="NCKU01009155">
    <property type="protein sequence ID" value="RWS01468.1"/>
    <property type="molecule type" value="Genomic_DNA"/>
</dbReference>
<keyword evidence="7 11" id="KW-0479">Metal-binding</keyword>
<comment type="function">
    <text evidence="1 11">Catalyzes the methylthiolation of N6-threonylcarbamoyladenosine (t(6)A), leading to the formation of 2-methylthio-N6-threonylcarbamoyladenosine (ms(2)t(6)A) at position 37 in tRNAs that read codons beginning with adenine.</text>
</comment>
<dbReference type="InterPro" id="IPR013848">
    <property type="entry name" value="Methylthiotransferase_N"/>
</dbReference>
<dbReference type="PROSITE" id="PS51918">
    <property type="entry name" value="RADICAL_SAM"/>
    <property type="match status" value="1"/>
</dbReference>
<keyword evidence="11" id="KW-0812">Transmembrane</keyword>
<proteinExistence type="inferred from homology"/>
<evidence type="ECO:0000256" key="4">
    <source>
        <dbReference type="ARBA" id="ARBA00022679"/>
    </source>
</evidence>
<evidence type="ECO:0000256" key="2">
    <source>
        <dbReference type="ARBA" id="ARBA00008616"/>
    </source>
</evidence>
<keyword evidence="11" id="KW-0472">Membrane</keyword>
<dbReference type="CDD" id="cd01335">
    <property type="entry name" value="Radical_SAM"/>
    <property type="match status" value="1"/>
</dbReference>
<dbReference type="OrthoDB" id="1730074at2759"/>
<dbReference type="EC" id="2.8.4.5" evidence="11"/>
<dbReference type="PROSITE" id="PS51449">
    <property type="entry name" value="MTTASE_N"/>
    <property type="match status" value="1"/>
</dbReference>
<keyword evidence="11" id="KW-1133">Transmembrane helix</keyword>
<evidence type="ECO:0000313" key="17">
    <source>
        <dbReference type="EMBL" id="RWS03252.1"/>
    </source>
</evidence>
<evidence type="ECO:0000313" key="18">
    <source>
        <dbReference type="Proteomes" id="UP000285301"/>
    </source>
</evidence>
<dbReference type="Gene3D" id="3.80.30.20">
    <property type="entry name" value="tm_1862 like domain"/>
    <property type="match status" value="1"/>
</dbReference>
<dbReference type="EMBL" id="NCKU01006818">
    <property type="protein sequence ID" value="RWS03128.1"/>
    <property type="molecule type" value="Genomic_DNA"/>
</dbReference>
<dbReference type="Proteomes" id="UP000285301">
    <property type="component" value="Unassembled WGS sequence"/>
</dbReference>
<comment type="similarity">
    <text evidence="2 11">Belongs to the methylthiotransferase family. CDKAL1 subfamily.</text>
</comment>
<comment type="subcellular location">
    <subcellularLocation>
        <location evidence="11">Endoplasmic reticulum membrane</location>
        <topology evidence="11">Single-pass membrane protein</topology>
    </subcellularLocation>
</comment>
<dbReference type="SFLD" id="SFLDS00029">
    <property type="entry name" value="Radical_SAM"/>
    <property type="match status" value="1"/>
</dbReference>
<evidence type="ECO:0000256" key="3">
    <source>
        <dbReference type="ARBA" id="ARBA00022485"/>
    </source>
</evidence>
<dbReference type="SUPFAM" id="SSF102114">
    <property type="entry name" value="Radical SAM enzymes"/>
    <property type="match status" value="1"/>
</dbReference>
<evidence type="ECO:0000259" key="14">
    <source>
        <dbReference type="PROSITE" id="PS51918"/>
    </source>
</evidence>
<keyword evidence="11" id="KW-0256">Endoplasmic reticulum</keyword>
<evidence type="ECO:0000313" key="16">
    <source>
        <dbReference type="EMBL" id="RWS03128.1"/>
    </source>
</evidence>
<dbReference type="FunFam" id="3.80.30.20:FF:000002">
    <property type="entry name" value="threonylcarbamoyladenosine tRNA methylthiotransferase isoform X2"/>
    <property type="match status" value="1"/>
</dbReference>
<dbReference type="InterPro" id="IPR038135">
    <property type="entry name" value="Methylthiotransferase_N_sf"/>
</dbReference>
<comment type="cofactor">
    <cofactor evidence="11">
        <name>[4Fe-4S] cluster</name>
        <dbReference type="ChEBI" id="CHEBI:49883"/>
    </cofactor>
    <text evidence="11">Binds 1 or 2 [4Fe-4S] cluster. One cluster is coordinated with 3 cysteines and an exchangeable S-adenosyl-L-methionine.</text>
</comment>
<dbReference type="GO" id="GO:0046872">
    <property type="term" value="F:metal ion binding"/>
    <property type="evidence" value="ECO:0007669"/>
    <property type="project" value="UniProtKB-UniRule"/>
</dbReference>